<feature type="transmembrane region" description="Helical" evidence="17">
    <location>
        <begin position="46"/>
        <end position="68"/>
    </location>
</feature>
<reference evidence="18 19" key="1">
    <citation type="submission" date="2019-07" db="EMBL/GenBank/DDBJ databases">
        <title>Genome sequence of Acholeplasma laidlawii strain with increased resistance to erythromycin.</title>
        <authorList>
            <person name="Medvedeva E.S."/>
            <person name="Baranova N.B."/>
            <person name="Siniagina M.N."/>
            <person name="Mouzykantov A."/>
            <person name="Chernova O.A."/>
            <person name="Chernov V.M."/>
        </authorList>
    </citation>
    <scope>NUCLEOTIDE SEQUENCE [LARGE SCALE GENOMIC DNA]</scope>
    <source>
        <strain evidence="18 19">PG8REry</strain>
    </source>
</reference>
<evidence type="ECO:0000256" key="8">
    <source>
        <dbReference type="ARBA" id="ARBA00022960"/>
    </source>
</evidence>
<gene>
    <name evidence="17" type="primary">uppP</name>
    <name evidence="18" type="ORF">FNV44_03775</name>
</gene>
<evidence type="ECO:0000256" key="13">
    <source>
        <dbReference type="ARBA" id="ARBA00023316"/>
    </source>
</evidence>
<evidence type="ECO:0000256" key="1">
    <source>
        <dbReference type="ARBA" id="ARBA00004651"/>
    </source>
</evidence>
<evidence type="ECO:0000256" key="10">
    <source>
        <dbReference type="ARBA" id="ARBA00022989"/>
    </source>
</evidence>
<evidence type="ECO:0000256" key="7">
    <source>
        <dbReference type="ARBA" id="ARBA00022801"/>
    </source>
</evidence>
<dbReference type="OMA" id="FIIIENR"/>
<evidence type="ECO:0000256" key="15">
    <source>
        <dbReference type="ARBA" id="ARBA00032932"/>
    </source>
</evidence>
<feature type="transmembrane region" description="Helical" evidence="17">
    <location>
        <begin position="97"/>
        <end position="117"/>
    </location>
</feature>
<feature type="transmembrane region" description="Helical" evidence="17">
    <location>
        <begin position="257"/>
        <end position="276"/>
    </location>
</feature>
<dbReference type="GeneID" id="41338554"/>
<dbReference type="EC" id="3.6.1.27" evidence="3 17"/>
<name>A0A553IIW4_ACHLA</name>
<evidence type="ECO:0000256" key="2">
    <source>
        <dbReference type="ARBA" id="ARBA00010621"/>
    </source>
</evidence>
<keyword evidence="10 17" id="KW-1133">Transmembrane helix</keyword>
<proteinExistence type="inferred from homology"/>
<evidence type="ECO:0000256" key="17">
    <source>
        <dbReference type="HAMAP-Rule" id="MF_01006"/>
    </source>
</evidence>
<keyword evidence="8 17" id="KW-0133">Cell shape</keyword>
<evidence type="ECO:0000256" key="11">
    <source>
        <dbReference type="ARBA" id="ARBA00023136"/>
    </source>
</evidence>
<comment type="function">
    <text evidence="17">Catalyzes the dephosphorylation of undecaprenyl diphosphate (UPP). Confers resistance to bacitracin.</text>
</comment>
<dbReference type="GO" id="GO:0009252">
    <property type="term" value="P:peptidoglycan biosynthetic process"/>
    <property type="evidence" value="ECO:0007669"/>
    <property type="project" value="UniProtKB-KW"/>
</dbReference>
<comment type="subcellular location">
    <subcellularLocation>
        <location evidence="1 17">Cell membrane</location>
        <topology evidence="1 17">Multi-pass membrane protein</topology>
    </subcellularLocation>
</comment>
<dbReference type="SMR" id="A0A553IIW4"/>
<dbReference type="PANTHER" id="PTHR30622">
    <property type="entry name" value="UNDECAPRENYL-DIPHOSPHATASE"/>
    <property type="match status" value="1"/>
</dbReference>
<feature type="transmembrane region" description="Helical" evidence="17">
    <location>
        <begin position="123"/>
        <end position="145"/>
    </location>
</feature>
<evidence type="ECO:0000256" key="4">
    <source>
        <dbReference type="ARBA" id="ARBA00021581"/>
    </source>
</evidence>
<comment type="catalytic activity">
    <reaction evidence="16 17">
        <text>di-trans,octa-cis-undecaprenyl diphosphate + H2O = di-trans,octa-cis-undecaprenyl phosphate + phosphate + H(+)</text>
        <dbReference type="Rhea" id="RHEA:28094"/>
        <dbReference type="ChEBI" id="CHEBI:15377"/>
        <dbReference type="ChEBI" id="CHEBI:15378"/>
        <dbReference type="ChEBI" id="CHEBI:43474"/>
        <dbReference type="ChEBI" id="CHEBI:58405"/>
        <dbReference type="ChEBI" id="CHEBI:60392"/>
        <dbReference type="EC" id="3.6.1.27"/>
    </reaction>
</comment>
<dbReference type="GO" id="GO:0050380">
    <property type="term" value="F:undecaprenyl-diphosphatase activity"/>
    <property type="evidence" value="ECO:0007669"/>
    <property type="project" value="UniProtKB-UniRule"/>
</dbReference>
<keyword evidence="13 17" id="KW-0961">Cell wall biogenesis/degradation</keyword>
<evidence type="ECO:0000256" key="12">
    <source>
        <dbReference type="ARBA" id="ARBA00023251"/>
    </source>
</evidence>
<dbReference type="Pfam" id="PF02673">
    <property type="entry name" value="BacA"/>
    <property type="match status" value="1"/>
</dbReference>
<dbReference type="Proteomes" id="UP000315938">
    <property type="component" value="Unassembled WGS sequence"/>
</dbReference>
<keyword evidence="11 17" id="KW-0472">Membrane</keyword>
<keyword evidence="5 17" id="KW-1003">Cell membrane</keyword>
<comment type="similarity">
    <text evidence="2 17">Belongs to the UppP family.</text>
</comment>
<evidence type="ECO:0000313" key="18">
    <source>
        <dbReference type="EMBL" id="TRY00174.1"/>
    </source>
</evidence>
<evidence type="ECO:0000256" key="5">
    <source>
        <dbReference type="ARBA" id="ARBA00022475"/>
    </source>
</evidence>
<evidence type="ECO:0000256" key="9">
    <source>
        <dbReference type="ARBA" id="ARBA00022984"/>
    </source>
</evidence>
<comment type="caution">
    <text evidence="18">The sequence shown here is derived from an EMBL/GenBank/DDBJ whole genome shotgun (WGS) entry which is preliminary data.</text>
</comment>
<dbReference type="GO" id="GO:0046677">
    <property type="term" value="P:response to antibiotic"/>
    <property type="evidence" value="ECO:0007669"/>
    <property type="project" value="UniProtKB-UniRule"/>
</dbReference>
<feature type="transmembrane region" description="Helical" evidence="17">
    <location>
        <begin position="7"/>
        <end position="26"/>
    </location>
</feature>
<accession>A0A553IIW4</accession>
<dbReference type="AlphaFoldDB" id="A0A553IIW4"/>
<dbReference type="GO" id="GO:0005886">
    <property type="term" value="C:plasma membrane"/>
    <property type="evidence" value="ECO:0007669"/>
    <property type="project" value="UniProtKB-SubCell"/>
</dbReference>
<dbReference type="PANTHER" id="PTHR30622:SF2">
    <property type="entry name" value="UNDECAPRENYL-DIPHOSPHATASE"/>
    <property type="match status" value="1"/>
</dbReference>
<dbReference type="InterPro" id="IPR003824">
    <property type="entry name" value="UppP"/>
</dbReference>
<comment type="miscellaneous">
    <text evidence="17">Bacitracin is thought to be involved in the inhibition of peptidoglycan synthesis by sequestering undecaprenyl diphosphate, thereby reducing the pool of lipid carrier available.</text>
</comment>
<dbReference type="GO" id="GO:0008360">
    <property type="term" value="P:regulation of cell shape"/>
    <property type="evidence" value="ECO:0007669"/>
    <property type="project" value="UniProtKB-KW"/>
</dbReference>
<evidence type="ECO:0000313" key="19">
    <source>
        <dbReference type="Proteomes" id="UP000315938"/>
    </source>
</evidence>
<dbReference type="EMBL" id="VKID01000001">
    <property type="protein sequence ID" value="TRY00174.1"/>
    <property type="molecule type" value="Genomic_DNA"/>
</dbReference>
<keyword evidence="6 17" id="KW-0812">Transmembrane</keyword>
<dbReference type="RefSeq" id="WP_012242325.1">
    <property type="nucleotide sequence ID" value="NZ_JACAOE010000001.1"/>
</dbReference>
<sequence>MDYIIELIKYIILGIIQGVTEIFPVSSSGHLVLFSNLFLGGEDINATLTLFLMITNMGSFLALLIYYFKDVKELVVDSFNFVFNKEKRKEIIVQENISYAVKLIIAIVPIGIAGLLIKDYLPTNLLSIGISLIITSLLLFLVFLLRNKKFSNDITFKNAGVIGLIQMFAVFPGISRSGITLVGGLSQKIEIKKVMRFSFLCYLLISIPVSGLGLYDAIKNPGTMSDIPGFSLAFIFSFIFSLLTIKIMHKYVTVKNLIWFSLYALTVGLVSITLYII</sequence>
<evidence type="ECO:0000256" key="6">
    <source>
        <dbReference type="ARBA" id="ARBA00022692"/>
    </source>
</evidence>
<organism evidence="18 19">
    <name type="scientific">Acholeplasma laidlawii</name>
    <dbReference type="NCBI Taxonomy" id="2148"/>
    <lineage>
        <taxon>Bacteria</taxon>
        <taxon>Bacillati</taxon>
        <taxon>Mycoplasmatota</taxon>
        <taxon>Mollicutes</taxon>
        <taxon>Acholeplasmatales</taxon>
        <taxon>Acholeplasmataceae</taxon>
        <taxon>Acholeplasma</taxon>
    </lineage>
</organism>
<feature type="transmembrane region" description="Helical" evidence="17">
    <location>
        <begin position="197"/>
        <end position="215"/>
    </location>
</feature>
<evidence type="ECO:0000256" key="16">
    <source>
        <dbReference type="ARBA" id="ARBA00047594"/>
    </source>
</evidence>
<keyword evidence="12 17" id="KW-0046">Antibiotic resistance</keyword>
<feature type="transmembrane region" description="Helical" evidence="17">
    <location>
        <begin position="227"/>
        <end position="245"/>
    </location>
</feature>
<keyword evidence="9 17" id="KW-0573">Peptidoglycan synthesis</keyword>
<evidence type="ECO:0000256" key="14">
    <source>
        <dbReference type="ARBA" id="ARBA00032707"/>
    </source>
</evidence>
<dbReference type="GO" id="GO:0071555">
    <property type="term" value="P:cell wall organization"/>
    <property type="evidence" value="ECO:0007669"/>
    <property type="project" value="UniProtKB-KW"/>
</dbReference>
<keyword evidence="7 17" id="KW-0378">Hydrolase</keyword>
<evidence type="ECO:0000256" key="3">
    <source>
        <dbReference type="ARBA" id="ARBA00012374"/>
    </source>
</evidence>
<dbReference type="HAMAP" id="MF_01006">
    <property type="entry name" value="Undec_diphosphatase"/>
    <property type="match status" value="1"/>
</dbReference>
<protein>
    <recommendedName>
        <fullName evidence="4 17">Undecaprenyl-diphosphatase</fullName>
        <ecNumber evidence="3 17">3.6.1.27</ecNumber>
    </recommendedName>
    <alternativeName>
        <fullName evidence="15 17">Bacitracin resistance protein</fullName>
    </alternativeName>
    <alternativeName>
        <fullName evidence="14 17">Undecaprenyl pyrophosphate phosphatase</fullName>
    </alternativeName>
</protein>